<sequence>MKSETKIWLDYAEENLKSSKILLDNQLYNPSLQNAQQSVEKSLKAIVIEHGINLKRTHDILELKYLLQRKGIIVNISDDECDLLNAIYLPSKYPMGDTTEEISPDEELCHISIDIAEKVFASAIDLINWLISLTPT</sequence>
<dbReference type="Gene3D" id="1.20.120.330">
    <property type="entry name" value="Nucleotidyltransferases domain 2"/>
    <property type="match status" value="1"/>
</dbReference>
<organism evidence="2 3">
    <name type="scientific">Pseudanabaena cinerea FACHB-1277</name>
    <dbReference type="NCBI Taxonomy" id="2949581"/>
    <lineage>
        <taxon>Bacteria</taxon>
        <taxon>Bacillati</taxon>
        <taxon>Cyanobacteriota</taxon>
        <taxon>Cyanophyceae</taxon>
        <taxon>Pseudanabaenales</taxon>
        <taxon>Pseudanabaenaceae</taxon>
        <taxon>Pseudanabaena</taxon>
        <taxon>Pseudanabaena cinerea</taxon>
    </lineage>
</organism>
<keyword evidence="3" id="KW-1185">Reference proteome</keyword>
<dbReference type="Pfam" id="PF05168">
    <property type="entry name" value="HEPN"/>
    <property type="match status" value="1"/>
</dbReference>
<comment type="caution">
    <text evidence="2">The sequence shown here is derived from an EMBL/GenBank/DDBJ whole genome shotgun (WGS) entry which is preliminary data.</text>
</comment>
<dbReference type="InterPro" id="IPR007842">
    <property type="entry name" value="HEPN_dom"/>
</dbReference>
<accession>A0A926UW53</accession>
<reference evidence="2" key="2">
    <citation type="submission" date="2020-08" db="EMBL/GenBank/DDBJ databases">
        <authorList>
            <person name="Chen M."/>
            <person name="Teng W."/>
            <person name="Zhao L."/>
            <person name="Hu C."/>
            <person name="Zhou Y."/>
            <person name="Han B."/>
            <person name="Song L."/>
            <person name="Shu W."/>
        </authorList>
    </citation>
    <scope>NUCLEOTIDE SEQUENCE</scope>
    <source>
        <strain evidence="2">FACHB-1277</strain>
    </source>
</reference>
<dbReference type="SMART" id="SM00748">
    <property type="entry name" value="HEPN"/>
    <property type="match status" value="1"/>
</dbReference>
<dbReference type="AlphaFoldDB" id="A0A926UW53"/>
<reference evidence="2" key="1">
    <citation type="journal article" date="2015" name="ISME J.">
        <title>Draft Genome Sequence of Streptomyces incarnatus NRRL8089, which Produces the Nucleoside Antibiotic Sinefungin.</title>
        <authorList>
            <person name="Oshima K."/>
            <person name="Hattori M."/>
            <person name="Shimizu H."/>
            <person name="Fukuda K."/>
            <person name="Nemoto M."/>
            <person name="Inagaki K."/>
            <person name="Tamura T."/>
        </authorList>
    </citation>
    <scope>NUCLEOTIDE SEQUENCE</scope>
    <source>
        <strain evidence="2">FACHB-1277</strain>
    </source>
</reference>
<dbReference type="EMBL" id="JACJPY010000085">
    <property type="protein sequence ID" value="MBD2152159.1"/>
    <property type="molecule type" value="Genomic_DNA"/>
</dbReference>
<dbReference type="SUPFAM" id="SSF81593">
    <property type="entry name" value="Nucleotidyltransferase substrate binding subunit/domain"/>
    <property type="match status" value="1"/>
</dbReference>
<proteinExistence type="predicted"/>
<dbReference type="PROSITE" id="PS50910">
    <property type="entry name" value="HEPN"/>
    <property type="match status" value="1"/>
</dbReference>
<evidence type="ECO:0000313" key="2">
    <source>
        <dbReference type="EMBL" id="MBD2152159.1"/>
    </source>
</evidence>
<name>A0A926UW53_9CYAN</name>
<dbReference type="RefSeq" id="WP_190352568.1">
    <property type="nucleotide sequence ID" value="NZ_JACJPY010000085.1"/>
</dbReference>
<gene>
    <name evidence="2" type="ORF">H6F44_18835</name>
</gene>
<dbReference type="Proteomes" id="UP000631421">
    <property type="component" value="Unassembled WGS sequence"/>
</dbReference>
<feature type="domain" description="HEPN" evidence="1">
    <location>
        <begin position="9"/>
        <end position="119"/>
    </location>
</feature>
<evidence type="ECO:0000259" key="1">
    <source>
        <dbReference type="PROSITE" id="PS50910"/>
    </source>
</evidence>
<protein>
    <submittedName>
        <fullName evidence="2">HEPN domain-containing protein</fullName>
    </submittedName>
</protein>
<evidence type="ECO:0000313" key="3">
    <source>
        <dbReference type="Proteomes" id="UP000631421"/>
    </source>
</evidence>